<evidence type="ECO:0000313" key="12">
    <source>
        <dbReference type="Proteomes" id="UP000824099"/>
    </source>
</evidence>
<accession>A0A9D1MRM2</accession>
<name>A0A9D1MRM2_9FIRM</name>
<dbReference type="NCBIfam" id="TIGR00933">
    <property type="entry name" value="2a38"/>
    <property type="match status" value="1"/>
</dbReference>
<comment type="caution">
    <text evidence="11">The sequence shown here is derived from an EMBL/GenBank/DDBJ whole genome shotgun (WGS) entry which is preliminary data.</text>
</comment>
<evidence type="ECO:0000256" key="5">
    <source>
        <dbReference type="ARBA" id="ARBA00022692"/>
    </source>
</evidence>
<feature type="transmembrane region" description="Helical" evidence="10">
    <location>
        <begin position="77"/>
        <end position="101"/>
    </location>
</feature>
<evidence type="ECO:0000256" key="2">
    <source>
        <dbReference type="ARBA" id="ARBA00022448"/>
    </source>
</evidence>
<evidence type="ECO:0000256" key="4">
    <source>
        <dbReference type="ARBA" id="ARBA00022538"/>
    </source>
</evidence>
<proteinExistence type="predicted"/>
<evidence type="ECO:0000256" key="10">
    <source>
        <dbReference type="SAM" id="Phobius"/>
    </source>
</evidence>
<keyword evidence="8" id="KW-0406">Ion transport</keyword>
<evidence type="ECO:0000256" key="6">
    <source>
        <dbReference type="ARBA" id="ARBA00022958"/>
    </source>
</evidence>
<feature type="transmembrane region" description="Helical" evidence="10">
    <location>
        <begin position="12"/>
        <end position="34"/>
    </location>
</feature>
<feature type="transmembrane region" description="Helical" evidence="10">
    <location>
        <begin position="351"/>
        <end position="372"/>
    </location>
</feature>
<evidence type="ECO:0000313" key="11">
    <source>
        <dbReference type="EMBL" id="HIU64889.1"/>
    </source>
</evidence>
<feature type="transmembrane region" description="Helical" evidence="10">
    <location>
        <begin position="46"/>
        <end position="71"/>
    </location>
</feature>
<dbReference type="AlphaFoldDB" id="A0A9D1MRM2"/>
<feature type="transmembrane region" description="Helical" evidence="10">
    <location>
        <begin position="297"/>
        <end position="330"/>
    </location>
</feature>
<dbReference type="GO" id="GO:0015379">
    <property type="term" value="F:potassium:chloride symporter activity"/>
    <property type="evidence" value="ECO:0007669"/>
    <property type="project" value="InterPro"/>
</dbReference>
<keyword evidence="4" id="KW-0633">Potassium transport</keyword>
<protein>
    <submittedName>
        <fullName evidence="11">Trk family potassium uptake protein</fullName>
    </submittedName>
</protein>
<reference evidence="11" key="2">
    <citation type="journal article" date="2021" name="PeerJ">
        <title>Extensive microbial diversity within the chicken gut microbiome revealed by metagenomics and culture.</title>
        <authorList>
            <person name="Gilroy R."/>
            <person name="Ravi A."/>
            <person name="Getino M."/>
            <person name="Pursley I."/>
            <person name="Horton D.L."/>
            <person name="Alikhan N.F."/>
            <person name="Baker D."/>
            <person name="Gharbi K."/>
            <person name="Hall N."/>
            <person name="Watson M."/>
            <person name="Adriaenssens E.M."/>
            <person name="Foster-Nyarko E."/>
            <person name="Jarju S."/>
            <person name="Secka A."/>
            <person name="Antonio M."/>
            <person name="Oren A."/>
            <person name="Chaudhuri R.R."/>
            <person name="La Ragione R."/>
            <person name="Hildebrand F."/>
            <person name="Pallen M.J."/>
        </authorList>
    </citation>
    <scope>NUCLEOTIDE SEQUENCE</scope>
    <source>
        <strain evidence="11">CHK160-1198</strain>
    </source>
</reference>
<evidence type="ECO:0000256" key="1">
    <source>
        <dbReference type="ARBA" id="ARBA00004651"/>
    </source>
</evidence>
<evidence type="ECO:0000256" key="8">
    <source>
        <dbReference type="ARBA" id="ARBA00023065"/>
    </source>
</evidence>
<keyword evidence="5 10" id="KW-0812">Transmembrane</keyword>
<comment type="subcellular location">
    <subcellularLocation>
        <location evidence="1">Cell membrane</location>
        <topology evidence="1">Multi-pass membrane protein</topology>
    </subcellularLocation>
</comment>
<evidence type="ECO:0000256" key="9">
    <source>
        <dbReference type="ARBA" id="ARBA00023136"/>
    </source>
</evidence>
<dbReference type="PANTHER" id="PTHR32024:SF1">
    <property type="entry name" value="KTR SYSTEM POTASSIUM UPTAKE PROTEIN B"/>
    <property type="match status" value="1"/>
</dbReference>
<evidence type="ECO:0000256" key="7">
    <source>
        <dbReference type="ARBA" id="ARBA00022989"/>
    </source>
</evidence>
<evidence type="ECO:0000256" key="3">
    <source>
        <dbReference type="ARBA" id="ARBA00022475"/>
    </source>
</evidence>
<feature type="transmembrane region" description="Helical" evidence="10">
    <location>
        <begin position="193"/>
        <end position="216"/>
    </location>
</feature>
<keyword evidence="2" id="KW-0813">Transport</keyword>
<gene>
    <name evidence="11" type="ORF">IAB06_07650</name>
</gene>
<dbReference type="Pfam" id="PF02386">
    <property type="entry name" value="TrkH"/>
    <property type="match status" value="1"/>
</dbReference>
<dbReference type="PANTHER" id="PTHR32024">
    <property type="entry name" value="TRK SYSTEM POTASSIUM UPTAKE PROTEIN TRKG-RELATED"/>
    <property type="match status" value="1"/>
</dbReference>
<feature type="transmembrane region" description="Helical" evidence="10">
    <location>
        <begin position="132"/>
        <end position="152"/>
    </location>
</feature>
<reference evidence="11" key="1">
    <citation type="submission" date="2020-10" db="EMBL/GenBank/DDBJ databases">
        <authorList>
            <person name="Gilroy R."/>
        </authorList>
    </citation>
    <scope>NUCLEOTIDE SEQUENCE</scope>
    <source>
        <strain evidence="11">CHK160-1198</strain>
    </source>
</reference>
<organism evidence="11 12">
    <name type="scientific">Candidatus Avacidaminococcus intestinavium</name>
    <dbReference type="NCBI Taxonomy" id="2840684"/>
    <lineage>
        <taxon>Bacteria</taxon>
        <taxon>Bacillati</taxon>
        <taxon>Bacillota</taxon>
        <taxon>Negativicutes</taxon>
        <taxon>Acidaminococcales</taxon>
        <taxon>Acidaminococcaceae</taxon>
        <taxon>Acidaminococcaceae incertae sedis</taxon>
        <taxon>Candidatus Avacidaminococcus</taxon>
    </lineage>
</organism>
<feature type="transmembrane region" description="Helical" evidence="10">
    <location>
        <begin position="407"/>
        <end position="428"/>
    </location>
</feature>
<dbReference type="EMBL" id="DVNI01000131">
    <property type="protein sequence ID" value="HIU64889.1"/>
    <property type="molecule type" value="Genomic_DNA"/>
</dbReference>
<sequence>MTMLVKIIKHLSTYQIVALTFLLLILVGTALLMLPAASTTGQGLSFIDALFMATSAVCVTGLTVVDTGIFFTTFGQMVVIVLVQLGGLGIMTFATMVSVAFGKRINLRERLLIQEALNQETVAGVVRMALNIVKYTFIIEFFFGSILAIHFYKTFGLQGIYFGYWHAISAFCNAGFDLFGNYTSLMPFASDTVVNLCIVALITLGSIGFIVIEDVLHKPKFIDYSLHSKIVIVTTIALGVFGTIAFWLMEMGNPDTLAHLSGKDQFLASVFHSVSPRSGGFNTVPVDQMEGNTLLLLIIFMLIGASSTSTGGGIKTTTCAVVLLSVWNILRGKNECVVFNRRISRKSIDKAFAITILAVLFVVIITLIVSTIEELPVMHVLFEVAAAFGTTGLSIGVTHQLSDLSKLILVATMYAGRVGVLTFAMVLMQKHEPDKIKYPEGKIIIG</sequence>
<dbReference type="Proteomes" id="UP000824099">
    <property type="component" value="Unassembled WGS sequence"/>
</dbReference>
<keyword evidence="9 10" id="KW-0472">Membrane</keyword>
<keyword evidence="6" id="KW-0630">Potassium</keyword>
<dbReference type="InterPro" id="IPR003445">
    <property type="entry name" value="Cat_transpt"/>
</dbReference>
<keyword evidence="3" id="KW-1003">Cell membrane</keyword>
<dbReference type="InterPro" id="IPR004772">
    <property type="entry name" value="TrkH"/>
</dbReference>
<keyword evidence="7 10" id="KW-1133">Transmembrane helix</keyword>
<dbReference type="GO" id="GO:0005886">
    <property type="term" value="C:plasma membrane"/>
    <property type="evidence" value="ECO:0007669"/>
    <property type="project" value="UniProtKB-SubCell"/>
</dbReference>
<feature type="transmembrane region" description="Helical" evidence="10">
    <location>
        <begin position="228"/>
        <end position="249"/>
    </location>
</feature>